<accession>A0A1Z5KQL1</accession>
<name>A0A1Z5KQL1_FISSO</name>
<keyword evidence="1" id="KW-0732">Signal</keyword>
<evidence type="ECO:0000313" key="3">
    <source>
        <dbReference type="Proteomes" id="UP000198406"/>
    </source>
</evidence>
<dbReference type="EMBL" id="BDSP01000277">
    <property type="protein sequence ID" value="GAX28569.1"/>
    <property type="molecule type" value="Genomic_DNA"/>
</dbReference>
<feature type="signal peptide" evidence="1">
    <location>
        <begin position="1"/>
        <end position="20"/>
    </location>
</feature>
<gene>
    <name evidence="2" type="ORF">FisN_1Hh641</name>
</gene>
<dbReference type="AlphaFoldDB" id="A0A1Z5KQL1"/>
<organism evidence="2 3">
    <name type="scientific">Fistulifera solaris</name>
    <name type="common">Oleaginous diatom</name>
    <dbReference type="NCBI Taxonomy" id="1519565"/>
    <lineage>
        <taxon>Eukaryota</taxon>
        <taxon>Sar</taxon>
        <taxon>Stramenopiles</taxon>
        <taxon>Ochrophyta</taxon>
        <taxon>Bacillariophyta</taxon>
        <taxon>Bacillariophyceae</taxon>
        <taxon>Bacillariophycidae</taxon>
        <taxon>Naviculales</taxon>
        <taxon>Naviculaceae</taxon>
        <taxon>Fistulifera</taxon>
    </lineage>
</organism>
<proteinExistence type="predicted"/>
<dbReference type="InParanoid" id="A0A1Z5KQL1"/>
<evidence type="ECO:0000256" key="1">
    <source>
        <dbReference type="SAM" id="SignalP"/>
    </source>
</evidence>
<comment type="caution">
    <text evidence="2">The sequence shown here is derived from an EMBL/GenBank/DDBJ whole genome shotgun (WGS) entry which is preliminary data.</text>
</comment>
<evidence type="ECO:0000313" key="2">
    <source>
        <dbReference type="EMBL" id="GAX28569.1"/>
    </source>
</evidence>
<sequence length="204" mass="21775">MKLHLIPSLLIVLPAATVFGFVAVPAKESLQESSALMLSRRDVVNQMSACTLALIGTVTLPHESAWASGGATAGGAYLLSAKQRYNDRVKQGVKTFASLTNPLDSGDIEALRNFFTSEDVGSWKDFSSAGYLLANAFRRNSSAAPDSLPAVKKWKAFAANVEGMTKSLKKKDTKGAKASFDAAISSLDSYLAEVDLPLTREITN</sequence>
<protein>
    <submittedName>
        <fullName evidence="2">Uncharacterized protein</fullName>
    </submittedName>
</protein>
<feature type="chain" id="PRO_5012757821" evidence="1">
    <location>
        <begin position="21"/>
        <end position="204"/>
    </location>
</feature>
<dbReference type="OrthoDB" id="45939at2759"/>
<reference evidence="2 3" key="1">
    <citation type="journal article" date="2015" name="Plant Cell">
        <title>Oil accumulation by the oleaginous diatom Fistulifera solaris as revealed by the genome and transcriptome.</title>
        <authorList>
            <person name="Tanaka T."/>
            <person name="Maeda Y."/>
            <person name="Veluchamy A."/>
            <person name="Tanaka M."/>
            <person name="Abida H."/>
            <person name="Marechal E."/>
            <person name="Bowler C."/>
            <person name="Muto M."/>
            <person name="Sunaga Y."/>
            <person name="Tanaka M."/>
            <person name="Yoshino T."/>
            <person name="Taniguchi T."/>
            <person name="Fukuda Y."/>
            <person name="Nemoto M."/>
            <person name="Matsumoto M."/>
            <person name="Wong P.S."/>
            <person name="Aburatani S."/>
            <person name="Fujibuchi W."/>
        </authorList>
    </citation>
    <scope>NUCLEOTIDE SEQUENCE [LARGE SCALE GENOMIC DNA]</scope>
    <source>
        <strain evidence="2 3">JPCC DA0580</strain>
    </source>
</reference>
<keyword evidence="3" id="KW-1185">Reference proteome</keyword>
<dbReference type="Proteomes" id="UP000198406">
    <property type="component" value="Unassembled WGS sequence"/>
</dbReference>